<dbReference type="GO" id="GO:0048441">
    <property type="term" value="P:petal development"/>
    <property type="evidence" value="ECO:0007669"/>
    <property type="project" value="UniProtKB-ARBA"/>
</dbReference>
<evidence type="ECO:0000256" key="11">
    <source>
        <dbReference type="ARBA" id="ARBA00023033"/>
    </source>
</evidence>
<evidence type="ECO:0000313" key="21">
    <source>
        <dbReference type="Proteomes" id="UP001180020"/>
    </source>
</evidence>
<evidence type="ECO:0000256" key="3">
    <source>
        <dbReference type="ARBA" id="ARBA00004972"/>
    </source>
</evidence>
<evidence type="ECO:0000256" key="9">
    <source>
        <dbReference type="ARBA" id="ARBA00023002"/>
    </source>
</evidence>
<sequence length="523" mass="60724">MYGLYINSVFLVTMLLYNFTQSQRLSMLFEMDYKLMIGLLAVMISSIAAMLYESWKRVTRGRDHGLPPGDMGWPLIGETLEFVSCAVSPRPESFMDRRRAMYGKVFKSHIFGSATIVSTDEEVNRYVFQSDAKTFVPSYPRSIMELMGKSSILLINGSLQRKIHGLVGAFFKSSQHKSQITVYMEKYIEEAMNSWKNGQLIHIQEVTKHIAFQVLVKSLINLNPGEDMQFLKKQFQEFNAGLMSLPIKLPGTRLYRSLQAREKMIKLIRKIIEERRRISEATYFTTPRDVLDVLLNDNGDQLTDDLILDNMIDMMIPGEDSVPVLMTLSVKYLSDCPLALKQLEEENMELHRQKARLGEQLDWNDYMSLSFTQNVITETLRMGNVIIGVMRKAMKRVEIKGYTIPKGWCVFMYFRSVHLDGNNYADPYKFNPWRWQDKDIGTCSFTAFGGGKRLCPGMDLARLETSIFLHQFVDRFRWVAEDDSIINFPTVRMKKRMPVRVHKKEEKNLNHLVETINKQSYRQ</sequence>
<dbReference type="GO" id="GO:0048443">
    <property type="term" value="P:stamen development"/>
    <property type="evidence" value="ECO:0007669"/>
    <property type="project" value="UniProtKB-ARBA"/>
</dbReference>
<dbReference type="InterPro" id="IPR036396">
    <property type="entry name" value="Cyt_P450_sf"/>
</dbReference>
<reference evidence="20" key="1">
    <citation type="journal article" date="2023" name="Nat. Commun.">
        <title>Diploid and tetraploid genomes of Acorus and the evolution of monocots.</title>
        <authorList>
            <person name="Ma L."/>
            <person name="Liu K.W."/>
            <person name="Li Z."/>
            <person name="Hsiao Y.Y."/>
            <person name="Qi Y."/>
            <person name="Fu T."/>
            <person name="Tang G.D."/>
            <person name="Zhang D."/>
            <person name="Sun W.H."/>
            <person name="Liu D.K."/>
            <person name="Li Y."/>
            <person name="Chen G.Z."/>
            <person name="Liu X.D."/>
            <person name="Liao X.Y."/>
            <person name="Jiang Y.T."/>
            <person name="Yu X."/>
            <person name="Hao Y."/>
            <person name="Huang J."/>
            <person name="Zhao X.W."/>
            <person name="Ke S."/>
            <person name="Chen Y.Y."/>
            <person name="Wu W.L."/>
            <person name="Hsu J.L."/>
            <person name="Lin Y.F."/>
            <person name="Huang M.D."/>
            <person name="Li C.Y."/>
            <person name="Huang L."/>
            <person name="Wang Z.W."/>
            <person name="Zhao X."/>
            <person name="Zhong W.Y."/>
            <person name="Peng D.H."/>
            <person name="Ahmad S."/>
            <person name="Lan S."/>
            <person name="Zhang J.S."/>
            <person name="Tsai W.C."/>
            <person name="Van de Peer Y."/>
            <person name="Liu Z.J."/>
        </authorList>
    </citation>
    <scope>NUCLEOTIDE SEQUENCE</scope>
    <source>
        <strain evidence="20">CP</strain>
    </source>
</reference>
<evidence type="ECO:0000256" key="14">
    <source>
        <dbReference type="ARBA" id="ARBA00060577"/>
    </source>
</evidence>
<comment type="similarity">
    <text evidence="4 18">Belongs to the cytochrome P450 family.</text>
</comment>
<evidence type="ECO:0000256" key="2">
    <source>
        <dbReference type="ARBA" id="ARBA00004167"/>
    </source>
</evidence>
<keyword evidence="12 19" id="KW-0472">Membrane</keyword>
<dbReference type="GO" id="GO:0010268">
    <property type="term" value="P:brassinosteroid homeostasis"/>
    <property type="evidence" value="ECO:0007669"/>
    <property type="project" value="TreeGrafter"/>
</dbReference>
<keyword evidence="8 19" id="KW-1133">Transmembrane helix</keyword>
<dbReference type="Gene3D" id="1.10.630.10">
    <property type="entry name" value="Cytochrome P450"/>
    <property type="match status" value="1"/>
</dbReference>
<evidence type="ECO:0000256" key="6">
    <source>
        <dbReference type="ARBA" id="ARBA00022692"/>
    </source>
</evidence>
<feature type="transmembrane region" description="Helical" evidence="19">
    <location>
        <begin position="33"/>
        <end position="52"/>
    </location>
</feature>
<keyword evidence="21" id="KW-1185">Reference proteome</keyword>
<dbReference type="AlphaFoldDB" id="A0AAV9CLX6"/>
<comment type="pathway">
    <text evidence="13">Plant hormone biosynthesis; brassinosteroid biosynthesis.</text>
</comment>
<evidence type="ECO:0000256" key="10">
    <source>
        <dbReference type="ARBA" id="ARBA00023004"/>
    </source>
</evidence>
<evidence type="ECO:0000256" key="5">
    <source>
        <dbReference type="ARBA" id="ARBA00022617"/>
    </source>
</evidence>
<keyword evidence="11 18" id="KW-0503">Monooxygenase</keyword>
<comment type="cofactor">
    <cofactor evidence="1 17">
        <name>heme</name>
        <dbReference type="ChEBI" id="CHEBI:30413"/>
    </cofactor>
</comment>
<dbReference type="GO" id="GO:0020037">
    <property type="term" value="F:heme binding"/>
    <property type="evidence" value="ECO:0007669"/>
    <property type="project" value="InterPro"/>
</dbReference>
<evidence type="ECO:0000256" key="18">
    <source>
        <dbReference type="RuleBase" id="RU000461"/>
    </source>
</evidence>
<dbReference type="PRINTS" id="PR00463">
    <property type="entry name" value="EP450I"/>
</dbReference>
<evidence type="ECO:0000256" key="13">
    <source>
        <dbReference type="ARBA" id="ARBA00037910"/>
    </source>
</evidence>
<evidence type="ECO:0000256" key="4">
    <source>
        <dbReference type="ARBA" id="ARBA00010617"/>
    </source>
</evidence>
<dbReference type="Pfam" id="PF00067">
    <property type="entry name" value="p450"/>
    <property type="match status" value="1"/>
</dbReference>
<dbReference type="PANTHER" id="PTHR24286">
    <property type="entry name" value="CYTOCHROME P450 26"/>
    <property type="match status" value="1"/>
</dbReference>
<dbReference type="GO" id="GO:0005506">
    <property type="term" value="F:iron ion binding"/>
    <property type="evidence" value="ECO:0007669"/>
    <property type="project" value="InterPro"/>
</dbReference>
<evidence type="ECO:0000256" key="1">
    <source>
        <dbReference type="ARBA" id="ARBA00001971"/>
    </source>
</evidence>
<protein>
    <recommendedName>
        <fullName evidence="15">Cytochrome P450 90D2</fullName>
    </recommendedName>
    <alternativeName>
        <fullName evidence="16">3-dehydro-6-deoxoteasterone synthase</fullName>
    </alternativeName>
</protein>
<dbReference type="GO" id="GO:0048366">
    <property type="term" value="P:leaf development"/>
    <property type="evidence" value="ECO:0007669"/>
    <property type="project" value="UniProtKB-ARBA"/>
</dbReference>
<dbReference type="EMBL" id="JAUJYO010000018">
    <property type="protein sequence ID" value="KAK1289162.1"/>
    <property type="molecule type" value="Genomic_DNA"/>
</dbReference>
<dbReference type="Proteomes" id="UP001180020">
    <property type="component" value="Unassembled WGS sequence"/>
</dbReference>
<dbReference type="SUPFAM" id="SSF48264">
    <property type="entry name" value="Cytochrome P450"/>
    <property type="match status" value="1"/>
</dbReference>
<proteinExistence type="inferred from homology"/>
<dbReference type="GO" id="GO:0016125">
    <property type="term" value="P:sterol metabolic process"/>
    <property type="evidence" value="ECO:0007669"/>
    <property type="project" value="TreeGrafter"/>
</dbReference>
<accession>A0AAV9CLX6</accession>
<evidence type="ECO:0000256" key="8">
    <source>
        <dbReference type="ARBA" id="ARBA00022989"/>
    </source>
</evidence>
<gene>
    <name evidence="20" type="primary">CYP90D2</name>
    <name evidence="20" type="ORF">QJS10_CPB18g00786</name>
</gene>
<dbReference type="GO" id="GO:0016709">
    <property type="term" value="F:oxidoreductase activity, acting on paired donors, with incorporation or reduction of molecular oxygen, NAD(P)H as one donor, and incorporation of one atom of oxygen"/>
    <property type="evidence" value="ECO:0007669"/>
    <property type="project" value="TreeGrafter"/>
</dbReference>
<keyword evidence="5 17" id="KW-0349">Heme</keyword>
<comment type="caution">
    <text evidence="20">The sequence shown here is derived from an EMBL/GenBank/DDBJ whole genome shotgun (WGS) entry which is preliminary data.</text>
</comment>
<reference evidence="20" key="2">
    <citation type="submission" date="2023-06" db="EMBL/GenBank/DDBJ databases">
        <authorList>
            <person name="Ma L."/>
            <person name="Liu K.-W."/>
            <person name="Li Z."/>
            <person name="Hsiao Y.-Y."/>
            <person name="Qi Y."/>
            <person name="Fu T."/>
            <person name="Tang G."/>
            <person name="Zhang D."/>
            <person name="Sun W.-H."/>
            <person name="Liu D.-K."/>
            <person name="Li Y."/>
            <person name="Chen G.-Z."/>
            <person name="Liu X.-D."/>
            <person name="Liao X.-Y."/>
            <person name="Jiang Y.-T."/>
            <person name="Yu X."/>
            <person name="Hao Y."/>
            <person name="Huang J."/>
            <person name="Zhao X.-W."/>
            <person name="Ke S."/>
            <person name="Chen Y.-Y."/>
            <person name="Wu W.-L."/>
            <person name="Hsu J.-L."/>
            <person name="Lin Y.-F."/>
            <person name="Huang M.-D."/>
            <person name="Li C.-Y."/>
            <person name="Huang L."/>
            <person name="Wang Z.-W."/>
            <person name="Zhao X."/>
            <person name="Zhong W.-Y."/>
            <person name="Peng D.-H."/>
            <person name="Ahmad S."/>
            <person name="Lan S."/>
            <person name="Zhang J.-S."/>
            <person name="Tsai W.-C."/>
            <person name="Van De Peer Y."/>
            <person name="Liu Z.-J."/>
        </authorList>
    </citation>
    <scope>NUCLEOTIDE SEQUENCE</scope>
    <source>
        <strain evidence="20">CP</strain>
        <tissue evidence="20">Leaves</tissue>
    </source>
</reference>
<dbReference type="InterPro" id="IPR017972">
    <property type="entry name" value="Cyt_P450_CS"/>
</dbReference>
<organism evidence="20 21">
    <name type="scientific">Acorus calamus</name>
    <name type="common">Sweet flag</name>
    <dbReference type="NCBI Taxonomy" id="4465"/>
    <lineage>
        <taxon>Eukaryota</taxon>
        <taxon>Viridiplantae</taxon>
        <taxon>Streptophyta</taxon>
        <taxon>Embryophyta</taxon>
        <taxon>Tracheophyta</taxon>
        <taxon>Spermatophyta</taxon>
        <taxon>Magnoliopsida</taxon>
        <taxon>Liliopsida</taxon>
        <taxon>Acoraceae</taxon>
        <taxon>Acorus</taxon>
    </lineage>
</organism>
<keyword evidence="7 17" id="KW-0479">Metal-binding</keyword>
<dbReference type="CDD" id="cd11043">
    <property type="entry name" value="CYP90-like"/>
    <property type="match status" value="1"/>
</dbReference>
<dbReference type="GO" id="GO:0016020">
    <property type="term" value="C:membrane"/>
    <property type="evidence" value="ECO:0007669"/>
    <property type="project" value="UniProtKB-SubCell"/>
</dbReference>
<comment type="pathway">
    <text evidence="3">Hormone biosynthesis.</text>
</comment>
<dbReference type="GO" id="GO:0016132">
    <property type="term" value="P:brassinosteroid biosynthetic process"/>
    <property type="evidence" value="ECO:0007669"/>
    <property type="project" value="TreeGrafter"/>
</dbReference>
<keyword evidence="10 17" id="KW-0408">Iron</keyword>
<dbReference type="PANTHER" id="PTHR24286:SF30">
    <property type="entry name" value="3-EPI-6-DEOXOCATHASTERONE 23-MONOOXYGENASE CYP90D1"/>
    <property type="match status" value="1"/>
</dbReference>
<evidence type="ECO:0000256" key="17">
    <source>
        <dbReference type="PIRSR" id="PIRSR602401-1"/>
    </source>
</evidence>
<evidence type="ECO:0000256" key="15">
    <source>
        <dbReference type="ARBA" id="ARBA00068727"/>
    </source>
</evidence>
<dbReference type="PROSITE" id="PS00086">
    <property type="entry name" value="CYTOCHROME_P450"/>
    <property type="match status" value="1"/>
</dbReference>
<dbReference type="FunFam" id="1.10.630.10:FF:000048">
    <property type="entry name" value="3-epi-6-deoxocathasterone 23-monooxygenase CYP90D1"/>
    <property type="match status" value="1"/>
</dbReference>
<evidence type="ECO:0000256" key="7">
    <source>
        <dbReference type="ARBA" id="ARBA00022723"/>
    </source>
</evidence>
<keyword evidence="6 19" id="KW-0812">Transmembrane</keyword>
<dbReference type="InterPro" id="IPR001128">
    <property type="entry name" value="Cyt_P450"/>
</dbReference>
<name>A0AAV9CLX6_ACOCL</name>
<keyword evidence="9 18" id="KW-0560">Oxidoreductase</keyword>
<evidence type="ECO:0000313" key="20">
    <source>
        <dbReference type="EMBL" id="KAK1289162.1"/>
    </source>
</evidence>
<feature type="binding site" description="axial binding residue" evidence="17">
    <location>
        <position position="455"/>
    </location>
    <ligand>
        <name>heme</name>
        <dbReference type="ChEBI" id="CHEBI:30413"/>
    </ligand>
    <ligandPart>
        <name>Fe</name>
        <dbReference type="ChEBI" id="CHEBI:18248"/>
    </ligandPart>
</feature>
<comment type="subcellular location">
    <subcellularLocation>
        <location evidence="2">Membrane</location>
        <topology evidence="2">Single-pass membrane protein</topology>
    </subcellularLocation>
</comment>
<evidence type="ECO:0000256" key="12">
    <source>
        <dbReference type="ARBA" id="ARBA00023136"/>
    </source>
</evidence>
<evidence type="ECO:0000256" key="19">
    <source>
        <dbReference type="SAM" id="Phobius"/>
    </source>
</evidence>
<dbReference type="InterPro" id="IPR002401">
    <property type="entry name" value="Cyt_P450_E_grp-I"/>
</dbReference>
<comment type="pathway">
    <text evidence="14">Steroid biosynthesis.</text>
</comment>
<evidence type="ECO:0000256" key="16">
    <source>
        <dbReference type="ARBA" id="ARBA00078099"/>
    </source>
</evidence>